<organism evidence="1 2">
    <name type="scientific">Panagrellus redivivus</name>
    <name type="common">Microworm</name>
    <dbReference type="NCBI Taxonomy" id="6233"/>
    <lineage>
        <taxon>Eukaryota</taxon>
        <taxon>Metazoa</taxon>
        <taxon>Ecdysozoa</taxon>
        <taxon>Nematoda</taxon>
        <taxon>Chromadorea</taxon>
        <taxon>Rhabditida</taxon>
        <taxon>Tylenchina</taxon>
        <taxon>Panagrolaimomorpha</taxon>
        <taxon>Panagrolaimoidea</taxon>
        <taxon>Panagrolaimidae</taxon>
        <taxon>Panagrellus</taxon>
    </lineage>
</organism>
<sequence>MPLQFQQQLVCNLLVTHGVFADAPDTAKIALHWFVEEWRNWFDRHREKRDKMFIYREKAAAVVAEGDEDDDTTMPDPENLEIQALFPDFSREEVDFEFFFAAKAPAVVPGVTSRLPDAQDIRRLVQLLYNPQSTGPVDQSDAFLAVMWLVGEFNHTDAIENLLFSQNGPVDTSALLDYHLLLLAEFRKSLGTKAIKKKFLMKNCFDNLH</sequence>
<evidence type="ECO:0000313" key="2">
    <source>
        <dbReference type="WBParaSite" id="Pan_g17716.t1"/>
    </source>
</evidence>
<dbReference type="WBParaSite" id="Pan_g17716.t1">
    <property type="protein sequence ID" value="Pan_g17716.t1"/>
    <property type="gene ID" value="Pan_g17716"/>
</dbReference>
<dbReference type="AlphaFoldDB" id="A0A7E4V835"/>
<reference evidence="2" key="2">
    <citation type="submission" date="2020-10" db="UniProtKB">
        <authorList>
            <consortium name="WormBaseParasite"/>
        </authorList>
    </citation>
    <scope>IDENTIFICATION</scope>
</reference>
<name>A0A7E4V835_PANRE</name>
<dbReference type="Proteomes" id="UP000492821">
    <property type="component" value="Unassembled WGS sequence"/>
</dbReference>
<reference evidence="1" key="1">
    <citation type="journal article" date="2013" name="Genetics">
        <title>The draft genome and transcriptome of Panagrellus redivivus are shaped by the harsh demands of a free-living lifestyle.</title>
        <authorList>
            <person name="Srinivasan J."/>
            <person name="Dillman A.R."/>
            <person name="Macchietto M.G."/>
            <person name="Heikkinen L."/>
            <person name="Lakso M."/>
            <person name="Fracchia K.M."/>
            <person name="Antoshechkin I."/>
            <person name="Mortazavi A."/>
            <person name="Wong G."/>
            <person name="Sternberg P.W."/>
        </authorList>
    </citation>
    <scope>NUCLEOTIDE SEQUENCE [LARGE SCALE GENOMIC DNA]</scope>
    <source>
        <strain evidence="1">MT8872</strain>
    </source>
</reference>
<protein>
    <submittedName>
        <fullName evidence="2">Nuclear pore complex protein</fullName>
    </submittedName>
</protein>
<accession>A0A7E4V835</accession>
<evidence type="ECO:0000313" key="1">
    <source>
        <dbReference type="Proteomes" id="UP000492821"/>
    </source>
</evidence>
<keyword evidence="1" id="KW-1185">Reference proteome</keyword>
<proteinExistence type="predicted"/>